<dbReference type="GO" id="GO:0045746">
    <property type="term" value="P:negative regulation of Notch signaling pathway"/>
    <property type="evidence" value="ECO:0007669"/>
    <property type="project" value="TreeGrafter"/>
</dbReference>
<dbReference type="GO" id="GO:0071532">
    <property type="term" value="F:ankyrin repeat binding"/>
    <property type="evidence" value="ECO:0007669"/>
    <property type="project" value="TreeGrafter"/>
</dbReference>
<dbReference type="EMBL" id="AMQN01007288">
    <property type="status" value="NOT_ANNOTATED_CDS"/>
    <property type="molecule type" value="Genomic_DNA"/>
</dbReference>
<gene>
    <name evidence="2" type="ORF">CAPTEDRAFT_183371</name>
</gene>
<evidence type="ECO:0000313" key="2">
    <source>
        <dbReference type="EMBL" id="ELU06865.1"/>
    </source>
</evidence>
<dbReference type="SUPFAM" id="SSF51197">
    <property type="entry name" value="Clavaminate synthase-like"/>
    <property type="match status" value="1"/>
</dbReference>
<dbReference type="InterPro" id="IPR027452">
    <property type="entry name" value="FIH-1_dom_II"/>
</dbReference>
<sequence length="332" mass="38656">MATVEGGTDGWDENQLRKYTFPTTQLQRMSCKDPRLNDVIAREEPVVITDCNLASSASHWSLEYLSSNIGNGTFSVYESDSHLFKYFDEKKIPGHKDFRPEMRRKEMKFNDFVALMQNPEQRRFYLQQPLNDTVGPQVVKDFLQFNWDFAKEQQKRNGWGPLTSNLLLIGMAGNVTPCHYDEQENLFAQVRGYKRVILFPPEQFSCLYPYPVHHPHDRQCQVDFENPDYERFPLFKDVAGQEAVLGPGDVLFLPMYWFHHFESLLDGGLTTSVTFWYKAPPVGKVEYPLKPQQKVAMMRNIEKMITEALNDQHEVAPFMRNMVLGRYTSDDL</sequence>
<protein>
    <recommendedName>
        <fullName evidence="1">JmjC domain-containing protein</fullName>
    </recommendedName>
</protein>
<reference evidence="3" key="3">
    <citation type="submission" date="2015-06" db="UniProtKB">
        <authorList>
            <consortium name="EnsemblMetazoa"/>
        </authorList>
    </citation>
    <scope>IDENTIFICATION</scope>
</reference>
<dbReference type="AlphaFoldDB" id="R7UKV2"/>
<dbReference type="GO" id="GO:0005634">
    <property type="term" value="C:nucleus"/>
    <property type="evidence" value="ECO:0007669"/>
    <property type="project" value="TreeGrafter"/>
</dbReference>
<evidence type="ECO:0000313" key="3">
    <source>
        <dbReference type="EnsemblMetazoa" id="CapteP183371"/>
    </source>
</evidence>
<dbReference type="GO" id="GO:0036140">
    <property type="term" value="F:[protein]-asparagine 3-dioxygenase activity"/>
    <property type="evidence" value="ECO:0007669"/>
    <property type="project" value="TreeGrafter"/>
</dbReference>
<dbReference type="HOGENOM" id="CLU_016785_3_0_1"/>
<dbReference type="PROSITE" id="PS51184">
    <property type="entry name" value="JMJC"/>
    <property type="match status" value="1"/>
</dbReference>
<dbReference type="EnsemblMetazoa" id="CapteT183371">
    <property type="protein sequence ID" value="CapteP183371"/>
    <property type="gene ID" value="CapteG183371"/>
</dbReference>
<dbReference type="EMBL" id="KB300344">
    <property type="protein sequence ID" value="ELU06865.1"/>
    <property type="molecule type" value="Genomic_DNA"/>
</dbReference>
<dbReference type="Gene3D" id="1.10.287.1010">
    <property type="entry name" value="Clavaminate synthase-like"/>
    <property type="match status" value="1"/>
</dbReference>
<dbReference type="InterPro" id="IPR003347">
    <property type="entry name" value="JmjC_dom"/>
</dbReference>
<dbReference type="SMART" id="SM00558">
    <property type="entry name" value="JmjC"/>
    <property type="match status" value="1"/>
</dbReference>
<reference evidence="2 4" key="2">
    <citation type="journal article" date="2013" name="Nature">
        <title>Insights into bilaterian evolution from three spiralian genomes.</title>
        <authorList>
            <person name="Simakov O."/>
            <person name="Marletaz F."/>
            <person name="Cho S.J."/>
            <person name="Edsinger-Gonzales E."/>
            <person name="Havlak P."/>
            <person name="Hellsten U."/>
            <person name="Kuo D.H."/>
            <person name="Larsson T."/>
            <person name="Lv J."/>
            <person name="Arendt D."/>
            <person name="Savage R."/>
            <person name="Osoegawa K."/>
            <person name="de Jong P."/>
            <person name="Grimwood J."/>
            <person name="Chapman J.A."/>
            <person name="Shapiro H."/>
            <person name="Aerts A."/>
            <person name="Otillar R.P."/>
            <person name="Terry A.Y."/>
            <person name="Boore J.L."/>
            <person name="Grigoriev I.V."/>
            <person name="Lindberg D.R."/>
            <person name="Seaver E.C."/>
            <person name="Weisblat D.A."/>
            <person name="Putnam N.H."/>
            <person name="Rokhsar D.S."/>
        </authorList>
    </citation>
    <scope>NUCLEOTIDE SEQUENCE</scope>
    <source>
        <strain evidence="2 4">I ESC-2004</strain>
    </source>
</reference>
<name>R7UKV2_CAPTE</name>
<accession>R7UKV2</accession>
<dbReference type="FunFam" id="2.60.120.10:FF:000042">
    <property type="entry name" value="Hypoxia-inducible factor 1-alpha inhibitor"/>
    <property type="match status" value="1"/>
</dbReference>
<evidence type="ECO:0000313" key="4">
    <source>
        <dbReference type="Proteomes" id="UP000014760"/>
    </source>
</evidence>
<dbReference type="GO" id="GO:0036139">
    <property type="term" value="F:peptidyl-histidine dioxygenase activity"/>
    <property type="evidence" value="ECO:0007669"/>
    <property type="project" value="TreeGrafter"/>
</dbReference>
<keyword evidence="4" id="KW-1185">Reference proteome</keyword>
<dbReference type="PANTHER" id="PTHR12461">
    <property type="entry name" value="HYPOXIA-INDUCIBLE FACTOR 1 ALPHA INHIBITOR-RELATED"/>
    <property type="match status" value="1"/>
</dbReference>
<dbReference type="Pfam" id="PF13621">
    <property type="entry name" value="Cupin_8"/>
    <property type="match status" value="1"/>
</dbReference>
<reference evidence="4" key="1">
    <citation type="submission" date="2012-12" db="EMBL/GenBank/DDBJ databases">
        <authorList>
            <person name="Hellsten U."/>
            <person name="Grimwood J."/>
            <person name="Chapman J.A."/>
            <person name="Shapiro H."/>
            <person name="Aerts A."/>
            <person name="Otillar R.P."/>
            <person name="Terry A.Y."/>
            <person name="Boore J.L."/>
            <person name="Simakov O."/>
            <person name="Marletaz F."/>
            <person name="Cho S.-J."/>
            <person name="Edsinger-Gonzales E."/>
            <person name="Havlak P."/>
            <person name="Kuo D.-H."/>
            <person name="Larsson T."/>
            <person name="Lv J."/>
            <person name="Arendt D."/>
            <person name="Savage R."/>
            <person name="Osoegawa K."/>
            <person name="de Jong P."/>
            <person name="Lindberg D.R."/>
            <person name="Seaver E.C."/>
            <person name="Weisblat D.A."/>
            <person name="Putnam N.H."/>
            <person name="Grigoriev I.V."/>
            <person name="Rokhsar D.S."/>
        </authorList>
    </citation>
    <scope>NUCLEOTIDE SEQUENCE</scope>
    <source>
        <strain evidence="4">I ESC-2004</strain>
    </source>
</reference>
<organism evidence="2">
    <name type="scientific">Capitella teleta</name>
    <name type="common">Polychaete worm</name>
    <dbReference type="NCBI Taxonomy" id="283909"/>
    <lineage>
        <taxon>Eukaryota</taxon>
        <taxon>Metazoa</taxon>
        <taxon>Spiralia</taxon>
        <taxon>Lophotrochozoa</taxon>
        <taxon>Annelida</taxon>
        <taxon>Polychaeta</taxon>
        <taxon>Sedentaria</taxon>
        <taxon>Scolecida</taxon>
        <taxon>Capitellidae</taxon>
        <taxon>Capitella</taxon>
    </lineage>
</organism>
<dbReference type="InterPro" id="IPR014710">
    <property type="entry name" value="RmlC-like_jellyroll"/>
</dbReference>
<proteinExistence type="predicted"/>
<dbReference type="OMA" id="QNIVGYE"/>
<dbReference type="GO" id="GO:0005737">
    <property type="term" value="C:cytoplasm"/>
    <property type="evidence" value="ECO:0007669"/>
    <property type="project" value="TreeGrafter"/>
</dbReference>
<dbReference type="Proteomes" id="UP000014760">
    <property type="component" value="Unassembled WGS sequence"/>
</dbReference>
<dbReference type="OrthoDB" id="47172at2759"/>
<evidence type="ECO:0000259" key="1">
    <source>
        <dbReference type="PROSITE" id="PS51184"/>
    </source>
</evidence>
<feature type="domain" description="JmjC" evidence="1">
    <location>
        <begin position="124"/>
        <end position="294"/>
    </location>
</feature>
<dbReference type="Gene3D" id="2.60.120.10">
    <property type="entry name" value="Jelly Rolls"/>
    <property type="match status" value="1"/>
</dbReference>
<dbReference type="InterPro" id="IPR041667">
    <property type="entry name" value="Cupin_8"/>
</dbReference>
<dbReference type="STRING" id="283909.R7UKV2"/>
<dbReference type="PANTHER" id="PTHR12461:SF105">
    <property type="entry name" value="HYPOXIA-INDUCIBLE FACTOR 1-ALPHA INHIBITOR"/>
    <property type="match status" value="1"/>
</dbReference>